<organism evidence="1">
    <name type="scientific">Mesocestoides corti</name>
    <name type="common">Flatworm</name>
    <dbReference type="NCBI Taxonomy" id="53468"/>
    <lineage>
        <taxon>Eukaryota</taxon>
        <taxon>Metazoa</taxon>
        <taxon>Spiralia</taxon>
        <taxon>Lophotrochozoa</taxon>
        <taxon>Platyhelminthes</taxon>
        <taxon>Cestoda</taxon>
        <taxon>Eucestoda</taxon>
        <taxon>Cyclophyllidea</taxon>
        <taxon>Mesocestoididae</taxon>
        <taxon>Mesocestoides</taxon>
    </lineage>
</organism>
<sequence>MLDNLHNMYNLLTARLHATSDAEDADAIRAAFPACEDADNVLRSAGIKLAAAKTIQRIIIRVTLDTSIVWTLIRSSQDSFVL</sequence>
<accession>A0A5K3FRX2</accession>
<proteinExistence type="predicted"/>
<protein>
    <submittedName>
        <fullName evidence="1">Uncharacterized protein</fullName>
    </submittedName>
</protein>
<name>A0A5K3FRX2_MESCO</name>
<evidence type="ECO:0000313" key="1">
    <source>
        <dbReference type="WBParaSite" id="MCU_010863-RA"/>
    </source>
</evidence>
<dbReference type="WBParaSite" id="MCU_010863-RA">
    <property type="protein sequence ID" value="MCU_010863-RA"/>
    <property type="gene ID" value="MCU_010863"/>
</dbReference>
<dbReference type="AlphaFoldDB" id="A0A5K3FRX2"/>
<reference evidence="1" key="1">
    <citation type="submission" date="2019-11" db="UniProtKB">
        <authorList>
            <consortium name="WormBaseParasite"/>
        </authorList>
    </citation>
    <scope>IDENTIFICATION</scope>
</reference>